<proteinExistence type="predicted"/>
<gene>
    <name evidence="4" type="ORF">DK873_08740</name>
</gene>
<feature type="domain" description="S-layer protein C-terminal" evidence="2">
    <location>
        <begin position="417"/>
        <end position="456"/>
    </location>
</feature>
<dbReference type="EMBL" id="QGLG01000002">
    <property type="protein sequence ID" value="PXY85207.1"/>
    <property type="molecule type" value="Genomic_DNA"/>
</dbReference>
<feature type="domain" description="S-layer protein C-terminal" evidence="2">
    <location>
        <begin position="474"/>
        <end position="533"/>
    </location>
</feature>
<evidence type="ECO:0000256" key="1">
    <source>
        <dbReference type="SAM" id="SignalP"/>
    </source>
</evidence>
<sequence>MKKNLRIVSAAAAALLAVAPVAAGTVSTVSADSGLSARAANPSLYTLSAGITVNNAESINGGEPVDRLSFSVHLNGANTSVSTAGVTAPQDFEVYEANSNAVTITDGVAAVNSTAVPVKTLRANTDYIVVNRSVKFTGLTKGQLYNAVVNGGTTQVKATDDGTTAGLILTQAFRTSARAMMGAPYVYTRSDNRRAAAGSVGLVKGFYNVDAVVNAINAKYRVGVDTTGIADAANGTIRGEFTQLTQDVRDGLSKAVAINSDGTFAKPSAPITFPVNIKAGSNTDVFNVTVYPDAIDADFSFPRIRFAGDAAGVVHAGSGDVVNVDGEGFNYVALNGTVNVPLIMNRFSATMSETNGTAIPVKVDTSKVNTKVAGVYPVTVSATNAEGKTSSVVFYLTVGDAGATYTTVQADIDEVPVYNISGNVVTDTKTTVKNGTPVVTFGTVTVNGKSYTRINSADSTKFVETKYVDGSIKPVAATPKKIMHNSYIYDKDHKRVGTNTLAAYSTVNVYGTTTKLADGSLVYKIGDNQYVMADNIDGTARVLSHNAYVYKTSKKRADRRVLKKGATVVTYGSPYTFKNGKAYYRIGGPKKQYVKVANFK</sequence>
<evidence type="ECO:0008006" key="6">
    <source>
        <dbReference type="Google" id="ProtNLM"/>
    </source>
</evidence>
<reference evidence="4 5" key="1">
    <citation type="submission" date="2018-05" db="EMBL/GenBank/DDBJ databases">
        <title>Reference genomes for bee gut microbiota database.</title>
        <authorList>
            <person name="Ellegaard K.M."/>
        </authorList>
    </citation>
    <scope>NUCLEOTIDE SEQUENCE [LARGE SCALE GENOMIC DNA]</scope>
    <source>
        <strain evidence="4 5">ESL0184</strain>
    </source>
</reference>
<evidence type="ECO:0000313" key="4">
    <source>
        <dbReference type="EMBL" id="PXY85207.1"/>
    </source>
</evidence>
<keyword evidence="5" id="KW-1185">Reference proteome</keyword>
<evidence type="ECO:0000259" key="2">
    <source>
        <dbReference type="Pfam" id="PF03217"/>
    </source>
</evidence>
<dbReference type="InterPro" id="IPR055005">
    <property type="entry name" value="SlpA_D2"/>
</dbReference>
<feature type="domain" description="S-layer protein C-terminal" evidence="2">
    <location>
        <begin position="534"/>
        <end position="597"/>
    </location>
</feature>
<name>A0ABX5N248_9LACO</name>
<organism evidence="4 5">
    <name type="scientific">Lactobacillus melliventris</name>
    <dbReference type="NCBI Taxonomy" id="1218507"/>
    <lineage>
        <taxon>Bacteria</taxon>
        <taxon>Bacillati</taxon>
        <taxon>Bacillota</taxon>
        <taxon>Bacilli</taxon>
        <taxon>Lactobacillales</taxon>
        <taxon>Lactobacillaceae</taxon>
        <taxon>Lactobacillus</taxon>
    </lineage>
</organism>
<feature type="signal peptide" evidence="1">
    <location>
        <begin position="1"/>
        <end position="23"/>
    </location>
</feature>
<dbReference type="Gene3D" id="2.60.40.10">
    <property type="entry name" value="Immunoglobulins"/>
    <property type="match status" value="1"/>
</dbReference>
<protein>
    <recommendedName>
        <fullName evidence="6">Surface layer protein</fullName>
    </recommendedName>
</protein>
<feature type="chain" id="PRO_5046012030" description="Surface layer protein" evidence="1">
    <location>
        <begin position="24"/>
        <end position="600"/>
    </location>
</feature>
<evidence type="ECO:0000259" key="3">
    <source>
        <dbReference type="Pfam" id="PF22797"/>
    </source>
</evidence>
<dbReference type="Pfam" id="PF03217">
    <property type="entry name" value="SlpA"/>
    <property type="match status" value="3"/>
</dbReference>
<dbReference type="RefSeq" id="WP_110446617.1">
    <property type="nucleotide sequence ID" value="NZ_QGLG01000002.1"/>
</dbReference>
<accession>A0ABX5N248</accession>
<dbReference type="Pfam" id="PF22797">
    <property type="entry name" value="SlpA_D2"/>
    <property type="match status" value="1"/>
</dbReference>
<comment type="caution">
    <text evidence="4">The sequence shown here is derived from an EMBL/GenBank/DDBJ whole genome shotgun (WGS) entry which is preliminary data.</text>
</comment>
<dbReference type="Proteomes" id="UP000247698">
    <property type="component" value="Unassembled WGS sequence"/>
</dbReference>
<feature type="domain" description="S-layer protein" evidence="3">
    <location>
        <begin position="198"/>
        <end position="284"/>
    </location>
</feature>
<evidence type="ECO:0000313" key="5">
    <source>
        <dbReference type="Proteomes" id="UP000247698"/>
    </source>
</evidence>
<dbReference type="InterPro" id="IPR013783">
    <property type="entry name" value="Ig-like_fold"/>
</dbReference>
<keyword evidence="1" id="KW-0732">Signal</keyword>
<dbReference type="InterPro" id="IPR024968">
    <property type="entry name" value="SlpA_C_lactobacillus"/>
</dbReference>